<dbReference type="PROSITE" id="PS50297">
    <property type="entry name" value="ANK_REP_REGION"/>
    <property type="match status" value="2"/>
</dbReference>
<evidence type="ECO:0000256" key="4">
    <source>
        <dbReference type="SAM" id="Coils"/>
    </source>
</evidence>
<keyword evidence="4" id="KW-0175">Coiled coil</keyword>
<organism evidence="5 6">
    <name type="scientific">Accipiter nisus</name>
    <name type="common">Eurasian sparrowhawk</name>
    <dbReference type="NCBI Taxonomy" id="211598"/>
    <lineage>
        <taxon>Eukaryota</taxon>
        <taxon>Metazoa</taxon>
        <taxon>Chordata</taxon>
        <taxon>Craniata</taxon>
        <taxon>Vertebrata</taxon>
        <taxon>Euteleostomi</taxon>
        <taxon>Archelosauria</taxon>
        <taxon>Archosauria</taxon>
        <taxon>Dinosauria</taxon>
        <taxon>Saurischia</taxon>
        <taxon>Theropoda</taxon>
        <taxon>Coelurosauria</taxon>
        <taxon>Aves</taxon>
        <taxon>Neognathae</taxon>
        <taxon>Neoaves</taxon>
        <taxon>Telluraves</taxon>
        <taxon>Accipitrimorphae</taxon>
        <taxon>Accipitriformes</taxon>
        <taxon>Accipitridae</taxon>
        <taxon>Accipitrinae</taxon>
        <taxon>Accipiter</taxon>
    </lineage>
</organism>
<evidence type="ECO:0000313" key="6">
    <source>
        <dbReference type="Proteomes" id="UP000694541"/>
    </source>
</evidence>
<dbReference type="PANTHER" id="PTHR24179:SF31">
    <property type="entry name" value="PROTEIN PHOSPHATASE 1 REGULATORY INHIBITOR SUBUNIT 16B"/>
    <property type="match status" value="1"/>
</dbReference>
<dbReference type="SUPFAM" id="SSF48403">
    <property type="entry name" value="Ankyrin repeat"/>
    <property type="match status" value="1"/>
</dbReference>
<evidence type="ECO:0000256" key="3">
    <source>
        <dbReference type="PROSITE-ProRule" id="PRU00023"/>
    </source>
</evidence>
<keyword evidence="2 3" id="KW-0040">ANK repeat</keyword>
<reference evidence="5" key="1">
    <citation type="submission" date="2025-08" db="UniProtKB">
        <authorList>
            <consortium name="Ensembl"/>
        </authorList>
    </citation>
    <scope>IDENTIFICATION</scope>
</reference>
<dbReference type="Proteomes" id="UP000694541">
    <property type="component" value="Unplaced"/>
</dbReference>
<dbReference type="GO" id="GO:0005737">
    <property type="term" value="C:cytoplasm"/>
    <property type="evidence" value="ECO:0007669"/>
    <property type="project" value="TreeGrafter"/>
</dbReference>
<sequence length="239" mass="27004">MDAHVDLLTELQLLDKVPTLERLRAAQKRRAQQLKKWAQYEKEMQHKKRKHEKKRNAVNRKKVSFEASVALLEASLRNDLEEVCYLLKSNVSPDLCNEDGLTALHQCCIDNYEEIVKLLLNHGANVNAKDNELWTPLHAAATCGHINLVKILIQQAECALGALTCCLAQRCLLLLPQGGRLLPGMLSSGRLAWPFFFGCIMKEAEQRMQTVIPWTMFLLGLGKFLDGGLKNGENKCRTI</sequence>
<dbReference type="SMART" id="SM00248">
    <property type="entry name" value="ANK"/>
    <property type="match status" value="3"/>
</dbReference>
<dbReference type="Pfam" id="PF12796">
    <property type="entry name" value="Ank_2"/>
    <property type="match status" value="1"/>
</dbReference>
<keyword evidence="6" id="KW-1185">Reference proteome</keyword>
<dbReference type="GO" id="GO:0004857">
    <property type="term" value="F:enzyme inhibitor activity"/>
    <property type="evidence" value="ECO:0007669"/>
    <property type="project" value="TreeGrafter"/>
</dbReference>
<dbReference type="AlphaFoldDB" id="A0A8B9MAG6"/>
<accession>A0A8B9MAG6</accession>
<evidence type="ECO:0000256" key="2">
    <source>
        <dbReference type="ARBA" id="ARBA00023043"/>
    </source>
</evidence>
<dbReference type="Ensembl" id="ENSANIT00000005391.1">
    <property type="protein sequence ID" value="ENSANIP00000005220.1"/>
    <property type="gene ID" value="ENSANIG00000003598.1"/>
</dbReference>
<evidence type="ECO:0000256" key="1">
    <source>
        <dbReference type="ARBA" id="ARBA00022737"/>
    </source>
</evidence>
<proteinExistence type="predicted"/>
<evidence type="ECO:0000313" key="5">
    <source>
        <dbReference type="Ensembl" id="ENSANIP00000005220.1"/>
    </source>
</evidence>
<feature type="repeat" description="ANK" evidence="3">
    <location>
        <begin position="132"/>
        <end position="154"/>
    </location>
</feature>
<dbReference type="InterPro" id="IPR002110">
    <property type="entry name" value="Ankyrin_rpt"/>
</dbReference>
<name>A0A8B9MAG6_9AVES</name>
<dbReference type="PANTHER" id="PTHR24179">
    <property type="entry name" value="PROTEIN PHOSPHATASE 1 REGULATORY SUBUNIT 12"/>
    <property type="match status" value="1"/>
</dbReference>
<feature type="repeat" description="ANK" evidence="3">
    <location>
        <begin position="99"/>
        <end position="131"/>
    </location>
</feature>
<feature type="coiled-coil region" evidence="4">
    <location>
        <begin position="23"/>
        <end position="61"/>
    </location>
</feature>
<protein>
    <recommendedName>
        <fullName evidence="7">Protein phosphatase 1 regulatory inhibitor subunit 16B</fullName>
    </recommendedName>
</protein>
<dbReference type="GO" id="GO:1903670">
    <property type="term" value="P:regulation of sprouting angiogenesis"/>
    <property type="evidence" value="ECO:0007669"/>
    <property type="project" value="TreeGrafter"/>
</dbReference>
<dbReference type="PROSITE" id="PS50088">
    <property type="entry name" value="ANK_REPEAT"/>
    <property type="match status" value="2"/>
</dbReference>
<dbReference type="GO" id="GO:0017020">
    <property type="term" value="F:myosin phosphatase regulator activity"/>
    <property type="evidence" value="ECO:0007669"/>
    <property type="project" value="TreeGrafter"/>
</dbReference>
<dbReference type="InterPro" id="IPR036770">
    <property type="entry name" value="Ankyrin_rpt-contain_sf"/>
</dbReference>
<reference evidence="5" key="2">
    <citation type="submission" date="2025-09" db="UniProtKB">
        <authorList>
            <consortium name="Ensembl"/>
        </authorList>
    </citation>
    <scope>IDENTIFICATION</scope>
</reference>
<evidence type="ECO:0008006" key="7">
    <source>
        <dbReference type="Google" id="ProtNLM"/>
    </source>
</evidence>
<dbReference type="InterPro" id="IPR051226">
    <property type="entry name" value="PP1_Regulatory_Subunit"/>
</dbReference>
<dbReference type="GO" id="GO:0061028">
    <property type="term" value="P:establishment of endothelial barrier"/>
    <property type="evidence" value="ECO:0007669"/>
    <property type="project" value="TreeGrafter"/>
</dbReference>
<dbReference type="Gene3D" id="1.25.40.20">
    <property type="entry name" value="Ankyrin repeat-containing domain"/>
    <property type="match status" value="1"/>
</dbReference>
<keyword evidence="1" id="KW-0677">Repeat</keyword>